<feature type="signal peptide" evidence="1">
    <location>
        <begin position="1"/>
        <end position="27"/>
    </location>
</feature>
<dbReference type="PANTHER" id="PTHR11005">
    <property type="entry name" value="LYSOSOMAL ACID LIPASE-RELATED"/>
    <property type="match status" value="1"/>
</dbReference>
<dbReference type="InterPro" id="IPR006693">
    <property type="entry name" value="AB_hydrolase_lipase"/>
</dbReference>
<dbReference type="EMBL" id="SDAM02000040">
    <property type="protein sequence ID" value="KAH6835101.1"/>
    <property type="molecule type" value="Genomic_DNA"/>
</dbReference>
<feature type="domain" description="Partial AB-hydrolase lipase" evidence="2">
    <location>
        <begin position="50"/>
        <end position="98"/>
    </location>
</feature>
<evidence type="ECO:0000313" key="4">
    <source>
        <dbReference type="Proteomes" id="UP001190926"/>
    </source>
</evidence>
<name>A0AAD4JKE5_PERFH</name>
<accession>A0AAD4JKE5</accession>
<dbReference type="InterPro" id="IPR029058">
    <property type="entry name" value="AB_hydrolase_fold"/>
</dbReference>
<dbReference type="AlphaFoldDB" id="A0AAD4JKE5"/>
<organism evidence="3 4">
    <name type="scientific">Perilla frutescens var. hirtella</name>
    <name type="common">Perilla citriodora</name>
    <name type="synonym">Perilla setoyensis</name>
    <dbReference type="NCBI Taxonomy" id="608512"/>
    <lineage>
        <taxon>Eukaryota</taxon>
        <taxon>Viridiplantae</taxon>
        <taxon>Streptophyta</taxon>
        <taxon>Embryophyta</taxon>
        <taxon>Tracheophyta</taxon>
        <taxon>Spermatophyta</taxon>
        <taxon>Magnoliopsida</taxon>
        <taxon>eudicotyledons</taxon>
        <taxon>Gunneridae</taxon>
        <taxon>Pentapetalae</taxon>
        <taxon>asterids</taxon>
        <taxon>lamiids</taxon>
        <taxon>Lamiales</taxon>
        <taxon>Lamiaceae</taxon>
        <taxon>Nepetoideae</taxon>
        <taxon>Elsholtzieae</taxon>
        <taxon>Perilla</taxon>
    </lineage>
</organism>
<dbReference type="GO" id="GO:0006629">
    <property type="term" value="P:lipid metabolic process"/>
    <property type="evidence" value="ECO:0007669"/>
    <property type="project" value="InterPro"/>
</dbReference>
<evidence type="ECO:0000259" key="2">
    <source>
        <dbReference type="Pfam" id="PF04083"/>
    </source>
</evidence>
<protein>
    <submittedName>
        <fullName evidence="3">Myzus persicae-induced lipase 1</fullName>
    </submittedName>
</protein>
<evidence type="ECO:0000256" key="1">
    <source>
        <dbReference type="SAM" id="SignalP"/>
    </source>
</evidence>
<keyword evidence="1" id="KW-0732">Signal</keyword>
<dbReference type="Pfam" id="PF04083">
    <property type="entry name" value="Abhydro_lipase"/>
    <property type="match status" value="1"/>
</dbReference>
<keyword evidence="4" id="KW-1185">Reference proteome</keyword>
<gene>
    <name evidence="3" type="ORF">C2S53_012616</name>
</gene>
<reference evidence="3 4" key="1">
    <citation type="journal article" date="2021" name="Nat. Commun.">
        <title>Incipient diploidization of the medicinal plant Perilla within 10,000 years.</title>
        <authorList>
            <person name="Zhang Y."/>
            <person name="Shen Q."/>
            <person name="Leng L."/>
            <person name="Zhang D."/>
            <person name="Chen S."/>
            <person name="Shi Y."/>
            <person name="Ning Z."/>
            <person name="Chen S."/>
        </authorList>
    </citation>
    <scope>NUCLEOTIDE SEQUENCE [LARGE SCALE GENOMIC DNA]</scope>
    <source>
        <strain evidence="4">cv. PC099</strain>
    </source>
</reference>
<sequence length="112" mass="12427">MDSRIFFNLAFLGFLSLPLLLSHQAWGSSRDLFLPREDVASPAAGMCSAITIHSYKCQEFQVTTDDGYILSVQRIPEGRRNGGGGQKRPPVLLQHGVLVLKYISACYAIYVH</sequence>
<comment type="caution">
    <text evidence="3">The sequence shown here is derived from an EMBL/GenBank/DDBJ whole genome shotgun (WGS) entry which is preliminary data.</text>
</comment>
<evidence type="ECO:0000313" key="3">
    <source>
        <dbReference type="EMBL" id="KAH6835101.1"/>
    </source>
</evidence>
<dbReference type="Proteomes" id="UP001190926">
    <property type="component" value="Unassembled WGS sequence"/>
</dbReference>
<proteinExistence type="predicted"/>
<dbReference type="Gene3D" id="3.40.50.1820">
    <property type="entry name" value="alpha/beta hydrolase"/>
    <property type="match status" value="1"/>
</dbReference>
<feature type="chain" id="PRO_5042278907" evidence="1">
    <location>
        <begin position="28"/>
        <end position="112"/>
    </location>
</feature>
<dbReference type="SUPFAM" id="SSF53474">
    <property type="entry name" value="alpha/beta-Hydrolases"/>
    <property type="match status" value="1"/>
</dbReference>